<gene>
    <name evidence="2" type="ORF">TCNE_LOCUS15877</name>
</gene>
<evidence type="ECO:0000313" key="3">
    <source>
        <dbReference type="Proteomes" id="UP000050794"/>
    </source>
</evidence>
<proteinExistence type="predicted"/>
<dbReference type="PROSITE" id="PS00798">
    <property type="entry name" value="ALDOKETO_REDUCTASE_1"/>
    <property type="match status" value="1"/>
</dbReference>
<evidence type="ECO:0000313" key="4">
    <source>
        <dbReference type="WBParaSite" id="TCNE_0001587801-mRNA-1"/>
    </source>
</evidence>
<dbReference type="Proteomes" id="UP000050794">
    <property type="component" value="Unassembled WGS sequence"/>
</dbReference>
<dbReference type="WBParaSite" id="TCNE_0001587801-mRNA-1">
    <property type="protein sequence ID" value="TCNE_0001587801-mRNA-1"/>
    <property type="gene ID" value="TCNE_0001587801"/>
</dbReference>
<dbReference type="EMBL" id="UYWY01023162">
    <property type="protein sequence ID" value="VDM47198.1"/>
    <property type="molecule type" value="Genomic_DNA"/>
</dbReference>
<accession>A0A183V557</accession>
<name>A0A183V557_TOXCA</name>
<dbReference type="AlphaFoldDB" id="A0A183V557"/>
<dbReference type="SUPFAM" id="SSF51430">
    <property type="entry name" value="NAD(P)-linked oxidoreductase"/>
    <property type="match status" value="1"/>
</dbReference>
<dbReference type="Gene3D" id="3.20.20.100">
    <property type="entry name" value="NADP-dependent oxidoreductase domain"/>
    <property type="match status" value="1"/>
</dbReference>
<feature type="domain" description="NADP-dependent oxidoreductase" evidence="1">
    <location>
        <begin position="55"/>
        <end position="360"/>
    </location>
</feature>
<dbReference type="PRINTS" id="PR00069">
    <property type="entry name" value="ALDKETRDTASE"/>
</dbReference>
<evidence type="ECO:0000259" key="1">
    <source>
        <dbReference type="Pfam" id="PF00248"/>
    </source>
</evidence>
<keyword evidence="3" id="KW-1185">Reference proteome</keyword>
<dbReference type="InterPro" id="IPR020471">
    <property type="entry name" value="AKR"/>
</dbReference>
<dbReference type="InterPro" id="IPR018170">
    <property type="entry name" value="Aldo/ket_reductase_CS"/>
</dbReference>
<dbReference type="PANTHER" id="PTHR11732">
    <property type="entry name" value="ALDO/KETO REDUCTASE"/>
    <property type="match status" value="1"/>
</dbReference>
<dbReference type="InterPro" id="IPR023210">
    <property type="entry name" value="NADP_OxRdtase_dom"/>
</dbReference>
<dbReference type="Pfam" id="PF00248">
    <property type="entry name" value="Aldo_ket_red"/>
    <property type="match status" value="1"/>
</dbReference>
<evidence type="ECO:0000313" key="2">
    <source>
        <dbReference type="EMBL" id="VDM47198.1"/>
    </source>
</evidence>
<protein>
    <submittedName>
        <fullName evidence="4">Aldo_ket_red domain-containing protein</fullName>
    </submittedName>
</protein>
<dbReference type="GO" id="GO:0016491">
    <property type="term" value="F:oxidoreductase activity"/>
    <property type="evidence" value="ECO:0007669"/>
    <property type="project" value="InterPro"/>
</dbReference>
<dbReference type="InterPro" id="IPR036812">
    <property type="entry name" value="NAD(P)_OxRdtase_dom_sf"/>
</dbReference>
<reference evidence="2 3" key="2">
    <citation type="submission" date="2018-11" db="EMBL/GenBank/DDBJ databases">
        <authorList>
            <consortium name="Pathogen Informatics"/>
        </authorList>
    </citation>
    <scope>NUCLEOTIDE SEQUENCE [LARGE SCALE GENOMIC DNA]</scope>
</reference>
<organism evidence="3 4">
    <name type="scientific">Toxocara canis</name>
    <name type="common">Canine roundworm</name>
    <dbReference type="NCBI Taxonomy" id="6265"/>
    <lineage>
        <taxon>Eukaryota</taxon>
        <taxon>Metazoa</taxon>
        <taxon>Ecdysozoa</taxon>
        <taxon>Nematoda</taxon>
        <taxon>Chromadorea</taxon>
        <taxon>Rhabditida</taxon>
        <taxon>Spirurina</taxon>
        <taxon>Ascaridomorpha</taxon>
        <taxon>Ascaridoidea</taxon>
        <taxon>Toxocaridae</taxon>
        <taxon>Toxocara</taxon>
    </lineage>
</organism>
<reference evidence="4" key="1">
    <citation type="submission" date="2016-06" db="UniProtKB">
        <authorList>
            <consortium name="WormBaseParasite"/>
        </authorList>
    </citation>
    <scope>IDENTIFICATION</scope>
</reference>
<sequence>MKIQQRNAKLKYEKSITTSEDTGDETTKEVLSISRNMVHVPSVKLATGADLPLFGLGTWLASDPNALTDALRAALDAGYRLIDTAYVYGNEAVIGKVLHEYFTTKKLKRSDLFITSKLPYLAHSPSEIEDMVAGQLKDLQTDYLDLYLIHVPCPCKHQPGNKHGDYHALIENNQLVPDLIDHLDTWKVLEKLFNEGKLKAIGLSNFNQNQIQHLLDHASVKPHNLQGRKTVEISSCTNTQVGKRTGLFKVETHIYWPQNELYEFCKKNNITMTSYGPLGSPGRKAFRPDGTWPEGEPMKDSIVLELAKKHGKTPAQILLRHMVQRGISTIPKSTHVERVRENFNIFDFTLNDEEMNRLNNVKMRTRLFVFDFFAKHPFYPFEDVDKSTLKPVHLVEF</sequence>